<dbReference type="Gene3D" id="3.40.50.720">
    <property type="entry name" value="NAD(P)-binding Rossmann-like Domain"/>
    <property type="match status" value="1"/>
</dbReference>
<feature type="transmembrane region" description="Helical" evidence="1">
    <location>
        <begin position="21"/>
        <end position="42"/>
    </location>
</feature>
<gene>
    <name evidence="3" type="ORF">RW095_05510</name>
</gene>
<dbReference type="InterPro" id="IPR050721">
    <property type="entry name" value="Trk_Ktr_HKT_K-transport"/>
</dbReference>
<evidence type="ECO:0000313" key="3">
    <source>
        <dbReference type="EMBL" id="WOD13472.1"/>
    </source>
</evidence>
<keyword evidence="1" id="KW-1133">Transmembrane helix</keyword>
<evidence type="ECO:0000259" key="2">
    <source>
        <dbReference type="Pfam" id="PF02254"/>
    </source>
</evidence>
<dbReference type="SUPFAM" id="SSF51735">
    <property type="entry name" value="NAD(P)-binding Rossmann-fold domains"/>
    <property type="match status" value="1"/>
</dbReference>
<dbReference type="Pfam" id="PF02254">
    <property type="entry name" value="TrkA_N"/>
    <property type="match status" value="1"/>
</dbReference>
<sequence length="297" mass="32278">MYRIEEPRLGGLRIKEWRRRAHLAVGLLLLVLLGSALGIALLDHSDAPLSTKMFTAVWDAVNLISTLGDFSEFNADQKIFMLGAILATMLVAGYALSQLTGMLSGDDVMVFWENRAMENKLETLSAHVAVCPFGPVGQQVAAHLRDARASVLVLETDVKHAEKASGLGYMVIVGDLSSFDDVLGRARLDTASALFVTGTNANSNLEITLVATRSIPGCGSWCRVRAICAECCSRRRAQRRLSTRTTSSRVPWSGRSMRCGRNGHEAGCSAGAIRRWSAARTGTVAHLRHRLASRLWG</sequence>
<evidence type="ECO:0000313" key="4">
    <source>
        <dbReference type="Proteomes" id="UP001302652"/>
    </source>
</evidence>
<dbReference type="InterPro" id="IPR003148">
    <property type="entry name" value="RCK_N"/>
</dbReference>
<accession>A0ABZ0EB57</accession>
<dbReference type="InterPro" id="IPR036291">
    <property type="entry name" value="NAD(P)-bd_dom_sf"/>
</dbReference>
<keyword evidence="1" id="KW-0812">Transmembrane</keyword>
<keyword evidence="1" id="KW-0472">Membrane</keyword>
<organism evidence="3 4">
    <name type="scientific">Paraburkholderia kirstenboschensis</name>
    <dbReference type="NCBI Taxonomy" id="1245436"/>
    <lineage>
        <taxon>Bacteria</taxon>
        <taxon>Pseudomonadati</taxon>
        <taxon>Pseudomonadota</taxon>
        <taxon>Betaproteobacteria</taxon>
        <taxon>Burkholderiales</taxon>
        <taxon>Burkholderiaceae</taxon>
        <taxon>Paraburkholderia</taxon>
    </lineage>
</organism>
<reference evidence="3 4" key="1">
    <citation type="submission" date="2023-10" db="EMBL/GenBank/DDBJ databases">
        <title>Surface-active antibiotics is a multifunctional adaptation for post-fire microbes.</title>
        <authorList>
            <person name="Liu M.D."/>
            <person name="Du Y."/>
            <person name="Koupaei S.K."/>
            <person name="Kim N.R."/>
            <person name="Zhang W."/>
            <person name="Traxler M.F."/>
        </authorList>
    </citation>
    <scope>NUCLEOTIDE SEQUENCE [LARGE SCALE GENOMIC DNA]</scope>
    <source>
        <strain evidence="3 4">F3</strain>
    </source>
</reference>
<dbReference type="PANTHER" id="PTHR43833">
    <property type="entry name" value="POTASSIUM CHANNEL PROTEIN 2-RELATED-RELATED"/>
    <property type="match status" value="1"/>
</dbReference>
<proteinExistence type="predicted"/>
<dbReference type="RefSeq" id="WP_317014995.1">
    <property type="nucleotide sequence ID" value="NZ_CP136511.1"/>
</dbReference>
<dbReference type="Proteomes" id="UP001302652">
    <property type="component" value="Chromosome 3"/>
</dbReference>
<dbReference type="EMBL" id="CP136511">
    <property type="protein sequence ID" value="WOD13472.1"/>
    <property type="molecule type" value="Genomic_DNA"/>
</dbReference>
<evidence type="ECO:0000256" key="1">
    <source>
        <dbReference type="SAM" id="Phobius"/>
    </source>
</evidence>
<name>A0ABZ0EB57_9BURK</name>
<feature type="transmembrane region" description="Helical" evidence="1">
    <location>
        <begin position="79"/>
        <end position="96"/>
    </location>
</feature>
<keyword evidence="4" id="KW-1185">Reference proteome</keyword>
<dbReference type="PANTHER" id="PTHR43833:SF11">
    <property type="entry name" value="VOLTAGE-GATED POTASSIUM CHANNEL KCH"/>
    <property type="match status" value="1"/>
</dbReference>
<feature type="domain" description="RCK N-terminal" evidence="2">
    <location>
        <begin position="128"/>
        <end position="218"/>
    </location>
</feature>
<protein>
    <submittedName>
        <fullName evidence="3">NAD-binding protein</fullName>
    </submittedName>
</protein>
<dbReference type="SUPFAM" id="SSF81324">
    <property type="entry name" value="Voltage-gated potassium channels"/>
    <property type="match status" value="1"/>
</dbReference>